<gene>
    <name evidence="1" type="ORF">LCGC14_0303150</name>
</gene>
<proteinExistence type="predicted"/>
<evidence type="ECO:0000313" key="1">
    <source>
        <dbReference type="EMBL" id="KKN83049.1"/>
    </source>
</evidence>
<protein>
    <submittedName>
        <fullName evidence="1">Uncharacterized protein</fullName>
    </submittedName>
</protein>
<comment type="caution">
    <text evidence="1">The sequence shown here is derived from an EMBL/GenBank/DDBJ whole genome shotgun (WGS) entry which is preliminary data.</text>
</comment>
<sequence>MSAISNQSRFFDLLDFLLLMEDRGWLKQDSINLIKEAYFYTHGETKEEEDS</sequence>
<organism evidence="1">
    <name type="scientific">marine sediment metagenome</name>
    <dbReference type="NCBI Taxonomy" id="412755"/>
    <lineage>
        <taxon>unclassified sequences</taxon>
        <taxon>metagenomes</taxon>
        <taxon>ecological metagenomes</taxon>
    </lineage>
</organism>
<accession>A0A0F9TUN4</accession>
<name>A0A0F9TUN4_9ZZZZ</name>
<reference evidence="1" key="1">
    <citation type="journal article" date="2015" name="Nature">
        <title>Complex archaea that bridge the gap between prokaryotes and eukaryotes.</title>
        <authorList>
            <person name="Spang A."/>
            <person name="Saw J.H."/>
            <person name="Jorgensen S.L."/>
            <person name="Zaremba-Niedzwiedzka K."/>
            <person name="Martijn J."/>
            <person name="Lind A.E."/>
            <person name="van Eijk R."/>
            <person name="Schleper C."/>
            <person name="Guy L."/>
            <person name="Ettema T.J."/>
        </authorList>
    </citation>
    <scope>NUCLEOTIDE SEQUENCE</scope>
</reference>
<dbReference type="EMBL" id="LAZR01000191">
    <property type="protein sequence ID" value="KKN83049.1"/>
    <property type="molecule type" value="Genomic_DNA"/>
</dbReference>
<dbReference type="AlphaFoldDB" id="A0A0F9TUN4"/>